<evidence type="ECO:0000256" key="7">
    <source>
        <dbReference type="ARBA" id="ARBA00022827"/>
    </source>
</evidence>
<comment type="catalytic activity">
    <reaction evidence="10">
        <text>L-threonyl-[protein] + FAD = FMN-L-threonyl-[protein] + AMP + H(+)</text>
        <dbReference type="Rhea" id="RHEA:36847"/>
        <dbReference type="Rhea" id="RHEA-COMP:11060"/>
        <dbReference type="Rhea" id="RHEA-COMP:11061"/>
        <dbReference type="ChEBI" id="CHEBI:15378"/>
        <dbReference type="ChEBI" id="CHEBI:30013"/>
        <dbReference type="ChEBI" id="CHEBI:57692"/>
        <dbReference type="ChEBI" id="CHEBI:74257"/>
        <dbReference type="ChEBI" id="CHEBI:456215"/>
        <dbReference type="EC" id="2.7.1.180"/>
    </reaction>
</comment>
<evidence type="ECO:0000256" key="1">
    <source>
        <dbReference type="ARBA" id="ARBA00001946"/>
    </source>
</evidence>
<evidence type="ECO:0000256" key="10">
    <source>
        <dbReference type="ARBA" id="ARBA00048540"/>
    </source>
</evidence>
<feature type="compositionally biased region" description="Polar residues" evidence="11">
    <location>
        <begin position="329"/>
        <end position="339"/>
    </location>
</feature>
<evidence type="ECO:0000256" key="4">
    <source>
        <dbReference type="ARBA" id="ARBA00022630"/>
    </source>
</evidence>
<dbReference type="InterPro" id="IPR003374">
    <property type="entry name" value="ApbE-like_sf"/>
</dbReference>
<keyword evidence="4" id="KW-0285">Flavoprotein</keyword>
<dbReference type="Proteomes" id="UP000776164">
    <property type="component" value="Unassembled WGS sequence"/>
</dbReference>
<evidence type="ECO:0000256" key="11">
    <source>
        <dbReference type="SAM" id="MobiDB-lite"/>
    </source>
</evidence>
<dbReference type="PANTHER" id="PTHR30040:SF2">
    <property type="entry name" value="FAD:PROTEIN FMN TRANSFERASE"/>
    <property type="match status" value="1"/>
</dbReference>
<dbReference type="RefSeq" id="WP_205106593.1">
    <property type="nucleotide sequence ID" value="NZ_BAAAHT010000018.1"/>
</dbReference>
<keyword evidence="12" id="KW-0449">Lipoprotein</keyword>
<evidence type="ECO:0000313" key="13">
    <source>
        <dbReference type="Proteomes" id="UP000776164"/>
    </source>
</evidence>
<evidence type="ECO:0000256" key="5">
    <source>
        <dbReference type="ARBA" id="ARBA00022679"/>
    </source>
</evidence>
<dbReference type="SUPFAM" id="SSF143631">
    <property type="entry name" value="ApbE-like"/>
    <property type="match status" value="1"/>
</dbReference>
<name>A0ABS2L1E8_9MICO</name>
<dbReference type="EC" id="2.7.1.180" evidence="2"/>
<evidence type="ECO:0000256" key="3">
    <source>
        <dbReference type="ARBA" id="ARBA00016337"/>
    </source>
</evidence>
<sequence length="339" mass="35174">MPTAHAEWELWSTGASVVVTDPELLEQAIAIVHEVTGLVDDACSRFRTDSELLLLAPKLAAGADVSETLAALVAAALDAAEQTGGAVDPTLGYDLIALGYDRDIDLVRARDLARELDARGDDAPIALPALPPVTPVITTVTTVRTPGYKRITLTGTHLTVPPDLLLDLGATAKAVAADQAAARIADELGCGALVCLGGDIATAGTAPDGGWQIDVQDLPDDPRQQVTLSGGFGMATSSTQKRRWATASGQAHHILDPRLGLPVVAVWRSVTVVAESCLAANAVSTAAVVKGQGAIEWLTGIHADARLIDLAGRTITTGSWPTADDDEQATTQEELVNHG</sequence>
<accession>A0ABS2L1E8</accession>
<evidence type="ECO:0000256" key="6">
    <source>
        <dbReference type="ARBA" id="ARBA00022723"/>
    </source>
</evidence>
<dbReference type="PANTHER" id="PTHR30040">
    <property type="entry name" value="THIAMINE BIOSYNTHESIS LIPOPROTEIN APBE"/>
    <property type="match status" value="1"/>
</dbReference>
<organism evidence="12 13">
    <name type="scientific">Subtercola frigoramans</name>
    <dbReference type="NCBI Taxonomy" id="120298"/>
    <lineage>
        <taxon>Bacteria</taxon>
        <taxon>Bacillati</taxon>
        <taxon>Actinomycetota</taxon>
        <taxon>Actinomycetes</taxon>
        <taxon>Micrococcales</taxon>
        <taxon>Microbacteriaceae</taxon>
        <taxon>Subtercola</taxon>
    </lineage>
</organism>
<comment type="cofactor">
    <cofactor evidence="1">
        <name>Mg(2+)</name>
        <dbReference type="ChEBI" id="CHEBI:18420"/>
    </cofactor>
</comment>
<keyword evidence="5" id="KW-0808">Transferase</keyword>
<keyword evidence="13" id="KW-1185">Reference proteome</keyword>
<dbReference type="InterPro" id="IPR024932">
    <property type="entry name" value="ApbE"/>
</dbReference>
<dbReference type="EMBL" id="JAFBBU010000001">
    <property type="protein sequence ID" value="MBM7470905.1"/>
    <property type="molecule type" value="Genomic_DNA"/>
</dbReference>
<proteinExistence type="predicted"/>
<reference evidence="12 13" key="1">
    <citation type="submission" date="2021-01" db="EMBL/GenBank/DDBJ databases">
        <title>Sequencing the genomes of 1000 actinobacteria strains.</title>
        <authorList>
            <person name="Klenk H.-P."/>
        </authorList>
    </citation>
    <scope>NUCLEOTIDE SEQUENCE [LARGE SCALE GENOMIC DNA]</scope>
    <source>
        <strain evidence="12 13">DSM 13057</strain>
    </source>
</reference>
<feature type="region of interest" description="Disordered" evidence="11">
    <location>
        <begin position="318"/>
        <end position="339"/>
    </location>
</feature>
<gene>
    <name evidence="12" type="ORF">JOE66_000539</name>
</gene>
<evidence type="ECO:0000313" key="12">
    <source>
        <dbReference type="EMBL" id="MBM7470905.1"/>
    </source>
</evidence>
<dbReference type="Gene3D" id="3.10.520.10">
    <property type="entry name" value="ApbE-like domains"/>
    <property type="match status" value="1"/>
</dbReference>
<evidence type="ECO:0000256" key="2">
    <source>
        <dbReference type="ARBA" id="ARBA00011955"/>
    </source>
</evidence>
<keyword evidence="6" id="KW-0479">Metal-binding</keyword>
<evidence type="ECO:0000256" key="8">
    <source>
        <dbReference type="ARBA" id="ARBA00022842"/>
    </source>
</evidence>
<protein>
    <recommendedName>
        <fullName evidence="3">FAD:protein FMN transferase</fullName>
        <ecNumber evidence="2">2.7.1.180</ecNumber>
    </recommendedName>
    <alternativeName>
        <fullName evidence="9">Flavin transferase</fullName>
    </alternativeName>
</protein>
<dbReference type="Pfam" id="PF02424">
    <property type="entry name" value="ApbE"/>
    <property type="match status" value="1"/>
</dbReference>
<keyword evidence="7" id="KW-0274">FAD</keyword>
<comment type="caution">
    <text evidence="12">The sequence shown here is derived from an EMBL/GenBank/DDBJ whole genome shotgun (WGS) entry which is preliminary data.</text>
</comment>
<keyword evidence="8" id="KW-0460">Magnesium</keyword>
<evidence type="ECO:0000256" key="9">
    <source>
        <dbReference type="ARBA" id="ARBA00031306"/>
    </source>
</evidence>